<dbReference type="InterPro" id="IPR005738">
    <property type="entry name" value="TopoIII"/>
</dbReference>
<dbReference type="GO" id="GO:0046872">
    <property type="term" value="F:metal ion binding"/>
    <property type="evidence" value="ECO:0007669"/>
    <property type="project" value="UniProtKB-KW"/>
</dbReference>
<dbReference type="EMBL" id="BMIR01000002">
    <property type="protein sequence ID" value="GGE32186.1"/>
    <property type="molecule type" value="Genomic_DNA"/>
</dbReference>
<evidence type="ECO:0000256" key="1">
    <source>
        <dbReference type="ARBA" id="ARBA00000213"/>
    </source>
</evidence>
<protein>
    <recommendedName>
        <fullName evidence="3">DNA topoisomerase</fullName>
        <ecNumber evidence="3">5.6.2.1</ecNumber>
    </recommendedName>
    <alternativeName>
        <fullName evidence="12">Omega-protein</fullName>
    </alternativeName>
    <alternativeName>
        <fullName evidence="11">Relaxing enzyme</fullName>
    </alternativeName>
    <alternativeName>
        <fullName evidence="9">Swivelase</fullName>
    </alternativeName>
    <alternativeName>
        <fullName evidence="10">Untwisting enzyme</fullName>
    </alternativeName>
</protein>
<dbReference type="InterPro" id="IPR013825">
    <property type="entry name" value="Topo_IA_cen_sub2"/>
</dbReference>
<dbReference type="InterPro" id="IPR003602">
    <property type="entry name" value="Topo_IA_DNA-bd_dom"/>
</dbReference>
<dbReference type="PROSITE" id="PS52039">
    <property type="entry name" value="TOPO_IA_2"/>
    <property type="match status" value="1"/>
</dbReference>
<dbReference type="InterPro" id="IPR003601">
    <property type="entry name" value="Topo_IA_2"/>
</dbReference>
<evidence type="ECO:0000259" key="14">
    <source>
        <dbReference type="PROSITE" id="PS52039"/>
    </source>
</evidence>
<evidence type="ECO:0000256" key="10">
    <source>
        <dbReference type="ARBA" id="ARBA00031985"/>
    </source>
</evidence>
<evidence type="ECO:0000313" key="15">
    <source>
        <dbReference type="EMBL" id="GGE32186.1"/>
    </source>
</evidence>
<evidence type="ECO:0000256" key="4">
    <source>
        <dbReference type="ARBA" id="ARBA00022723"/>
    </source>
</evidence>
<dbReference type="CDD" id="cd00186">
    <property type="entry name" value="TOP1Ac"/>
    <property type="match status" value="1"/>
</dbReference>
<dbReference type="SMART" id="SM00437">
    <property type="entry name" value="TOP1Ac"/>
    <property type="match status" value="1"/>
</dbReference>
<dbReference type="InterPro" id="IPR023405">
    <property type="entry name" value="Topo_IA_core_domain"/>
</dbReference>
<dbReference type="InterPro" id="IPR000380">
    <property type="entry name" value="Topo_IA"/>
</dbReference>
<dbReference type="GO" id="GO:0003917">
    <property type="term" value="F:DNA topoisomerase type I (single strand cut, ATP-independent) activity"/>
    <property type="evidence" value="ECO:0007669"/>
    <property type="project" value="UniProtKB-EC"/>
</dbReference>
<comment type="catalytic activity">
    <reaction evidence="1">
        <text>ATP-independent breakage of single-stranded DNA, followed by passage and rejoining.</text>
        <dbReference type="EC" id="5.6.2.1"/>
    </reaction>
</comment>
<dbReference type="PANTHER" id="PTHR11390:SF21">
    <property type="entry name" value="DNA TOPOISOMERASE 3-ALPHA"/>
    <property type="match status" value="1"/>
</dbReference>
<dbReference type="InterPro" id="IPR023406">
    <property type="entry name" value="Topo_IA_AS"/>
</dbReference>
<evidence type="ECO:0000256" key="11">
    <source>
        <dbReference type="ARBA" id="ARBA00032235"/>
    </source>
</evidence>
<dbReference type="Gene3D" id="3.40.50.140">
    <property type="match status" value="1"/>
</dbReference>
<dbReference type="GO" id="GO:0003677">
    <property type="term" value="F:DNA binding"/>
    <property type="evidence" value="ECO:0007669"/>
    <property type="project" value="UniProtKB-KW"/>
</dbReference>
<organism evidence="15 16">
    <name type="scientific">Pullulanibacillus camelliae</name>
    <dbReference type="NCBI Taxonomy" id="1707096"/>
    <lineage>
        <taxon>Bacteria</taxon>
        <taxon>Bacillati</taxon>
        <taxon>Bacillota</taxon>
        <taxon>Bacilli</taxon>
        <taxon>Bacillales</taxon>
        <taxon>Sporolactobacillaceae</taxon>
        <taxon>Pullulanibacillus</taxon>
    </lineage>
</organism>
<keyword evidence="7" id="KW-0238">DNA-binding</keyword>
<dbReference type="AlphaFoldDB" id="A0A8J2VLU9"/>
<keyword evidence="16" id="KW-1185">Reference proteome</keyword>
<dbReference type="InterPro" id="IPR013497">
    <property type="entry name" value="Topo_IA_cen"/>
</dbReference>
<dbReference type="GO" id="GO:0043597">
    <property type="term" value="C:cytoplasmic replication fork"/>
    <property type="evidence" value="ECO:0007669"/>
    <property type="project" value="TreeGrafter"/>
</dbReference>
<reference evidence="15" key="2">
    <citation type="submission" date="2020-09" db="EMBL/GenBank/DDBJ databases">
        <authorList>
            <person name="Sun Q."/>
            <person name="Zhou Y."/>
        </authorList>
    </citation>
    <scope>NUCLEOTIDE SEQUENCE</scope>
    <source>
        <strain evidence="15">CGMCC 1.15371</strain>
    </source>
</reference>
<comment type="similarity">
    <text evidence="2">Belongs to the type IA topoisomerase family.</text>
</comment>
<feature type="domain" description="Toprim" evidence="13">
    <location>
        <begin position="2"/>
        <end position="133"/>
    </location>
</feature>
<dbReference type="RefSeq" id="WP_188689609.1">
    <property type="nucleotide sequence ID" value="NZ_BMIR01000002.1"/>
</dbReference>
<proteinExistence type="inferred from homology"/>
<sequence length="697" mass="80215">MKSLVLAEKPSVAREIARVLGCNHKQKSYLEGQHYVITWALGHLIELKMPEDYDKAYQTWRMEDLPILPKQMGLKVIAKTRSQFRAIEQLAKRKDIKELIIATDAGREGELVARWIIEKIHWKKPIQRLWISSQTDGAIRTGFKQLKPSQNYDKLYASAVCRAEADWMIGLNVTRALTTKYNDPLSAGRVQTPTLAMILEQEQHIQQFKPKEYWQIQATIGPLKAQWENQGEKRLFNEEKAQKLLALIKDQKGRITSIIKKEKHDTQPLPYDLTELQQDANKRFGFSAKRTLNLLQTLYERYKLVTYPRTDSRYLTQDMKTTMLDRLKGIASAYKTEAAPAIKTKGKVLANKVFNDSKVTDHHAIIPTEETLFINDLAGDERKIYDLIVRRFLALFYPAYRYETVQTTFDIEGETFVSRDTFVIDLGFKKVTGKTSDSAKQPAVTLSKGSVFPVKGAQVEKKLTEPPQRLSEADLLARMEKYGLGTPATRADIIEKLLQSQSIDRQNGRLFPTPKGKQLIDLVNNDLKSPELTAQWEKQLEDIARGHGNPETFKKNIRKKAEFLVSEIKQSDQSYKAHNITGSKCPECGSFLKEIKGKDGKILVCSNHECHYRRRKDPKLSQRRCPQCHKRMEIHNGKAGLYFQCKHCNLVEKAENKKKKMSKREERQLLNKYSQKEEVFNNPLADALKSAFKEQKD</sequence>
<dbReference type="SUPFAM" id="SSF56712">
    <property type="entry name" value="Prokaryotic type I DNA topoisomerase"/>
    <property type="match status" value="1"/>
</dbReference>
<dbReference type="GO" id="GO:0006310">
    <property type="term" value="P:DNA recombination"/>
    <property type="evidence" value="ECO:0007669"/>
    <property type="project" value="TreeGrafter"/>
</dbReference>
<evidence type="ECO:0000313" key="16">
    <source>
        <dbReference type="Proteomes" id="UP000628775"/>
    </source>
</evidence>
<dbReference type="InterPro" id="IPR034144">
    <property type="entry name" value="TOPRIM_TopoIII"/>
</dbReference>
<comment type="caution">
    <text evidence="15">The sequence shown here is derived from an EMBL/GenBank/DDBJ whole genome shotgun (WGS) entry which is preliminary data.</text>
</comment>
<dbReference type="SMART" id="SM00436">
    <property type="entry name" value="TOP1Bc"/>
    <property type="match status" value="1"/>
</dbReference>
<dbReference type="EC" id="5.6.2.1" evidence="3"/>
<feature type="domain" description="Topo IA-type catalytic" evidence="14">
    <location>
        <begin position="152"/>
        <end position="565"/>
    </location>
</feature>
<dbReference type="PROSITE" id="PS50880">
    <property type="entry name" value="TOPRIM"/>
    <property type="match status" value="1"/>
</dbReference>
<evidence type="ECO:0000256" key="2">
    <source>
        <dbReference type="ARBA" id="ARBA00009446"/>
    </source>
</evidence>
<reference evidence="15" key="1">
    <citation type="journal article" date="2014" name="Int. J. Syst. Evol. Microbiol.">
        <title>Complete genome sequence of Corynebacterium casei LMG S-19264T (=DSM 44701T), isolated from a smear-ripened cheese.</title>
        <authorList>
            <consortium name="US DOE Joint Genome Institute (JGI-PGF)"/>
            <person name="Walter F."/>
            <person name="Albersmeier A."/>
            <person name="Kalinowski J."/>
            <person name="Ruckert C."/>
        </authorList>
    </citation>
    <scope>NUCLEOTIDE SEQUENCE</scope>
    <source>
        <strain evidence="15">CGMCC 1.15371</strain>
    </source>
</reference>
<dbReference type="Pfam" id="PF01131">
    <property type="entry name" value="Topoisom_bac"/>
    <property type="match status" value="1"/>
</dbReference>
<dbReference type="NCBIfam" id="TIGR01056">
    <property type="entry name" value="topB"/>
    <property type="match status" value="1"/>
</dbReference>
<keyword evidence="4" id="KW-0479">Metal-binding</keyword>
<dbReference type="GO" id="GO:0006281">
    <property type="term" value="P:DNA repair"/>
    <property type="evidence" value="ECO:0007669"/>
    <property type="project" value="TreeGrafter"/>
</dbReference>
<dbReference type="NCBIfam" id="NF005829">
    <property type="entry name" value="PRK07726.1"/>
    <property type="match status" value="1"/>
</dbReference>
<evidence type="ECO:0000259" key="13">
    <source>
        <dbReference type="PROSITE" id="PS50880"/>
    </source>
</evidence>
<dbReference type="Proteomes" id="UP000628775">
    <property type="component" value="Unassembled WGS sequence"/>
</dbReference>
<evidence type="ECO:0000256" key="3">
    <source>
        <dbReference type="ARBA" id="ARBA00012891"/>
    </source>
</evidence>
<evidence type="ECO:0000256" key="6">
    <source>
        <dbReference type="ARBA" id="ARBA00023029"/>
    </source>
</evidence>
<evidence type="ECO:0000256" key="5">
    <source>
        <dbReference type="ARBA" id="ARBA00022842"/>
    </source>
</evidence>
<dbReference type="InterPro" id="IPR013824">
    <property type="entry name" value="Topo_IA_cen_sub1"/>
</dbReference>
<dbReference type="InterPro" id="IPR013826">
    <property type="entry name" value="Topo_IA_cen_sub3"/>
</dbReference>
<dbReference type="PRINTS" id="PR00417">
    <property type="entry name" value="PRTPISMRASEI"/>
</dbReference>
<accession>A0A8J2VLU9</accession>
<evidence type="ECO:0000256" key="8">
    <source>
        <dbReference type="ARBA" id="ARBA00023235"/>
    </source>
</evidence>
<dbReference type="GO" id="GO:0006265">
    <property type="term" value="P:DNA topological change"/>
    <property type="evidence" value="ECO:0007669"/>
    <property type="project" value="InterPro"/>
</dbReference>
<dbReference type="InterPro" id="IPR006171">
    <property type="entry name" value="TOPRIM_dom"/>
</dbReference>
<evidence type="ECO:0000256" key="9">
    <source>
        <dbReference type="ARBA" id="ARBA00030003"/>
    </source>
</evidence>
<evidence type="ECO:0000256" key="12">
    <source>
        <dbReference type="ARBA" id="ARBA00032877"/>
    </source>
</evidence>
<dbReference type="Gene3D" id="1.10.460.10">
    <property type="entry name" value="Topoisomerase I, domain 2"/>
    <property type="match status" value="1"/>
</dbReference>
<dbReference type="PANTHER" id="PTHR11390">
    <property type="entry name" value="PROKARYOTIC DNA TOPOISOMERASE"/>
    <property type="match status" value="1"/>
</dbReference>
<keyword evidence="8" id="KW-0413">Isomerase</keyword>
<name>A0A8J2VLU9_9BACL</name>
<dbReference type="Pfam" id="PF01751">
    <property type="entry name" value="Toprim"/>
    <property type="match status" value="1"/>
</dbReference>
<gene>
    <name evidence="15" type="primary">topB</name>
    <name evidence="15" type="ORF">GCM10011391_08550</name>
</gene>
<keyword evidence="5" id="KW-0460">Magnesium</keyword>
<dbReference type="PROSITE" id="PS00396">
    <property type="entry name" value="TOPO_IA_1"/>
    <property type="match status" value="1"/>
</dbReference>
<dbReference type="SMART" id="SM00493">
    <property type="entry name" value="TOPRIM"/>
    <property type="match status" value="1"/>
</dbReference>
<keyword evidence="6" id="KW-0799">Topoisomerase</keyword>
<dbReference type="Gene3D" id="2.70.20.10">
    <property type="entry name" value="Topoisomerase I, domain 3"/>
    <property type="match status" value="1"/>
</dbReference>
<evidence type="ECO:0000256" key="7">
    <source>
        <dbReference type="ARBA" id="ARBA00023125"/>
    </source>
</evidence>
<dbReference type="Gene3D" id="1.10.290.10">
    <property type="entry name" value="Topoisomerase I, domain 4"/>
    <property type="match status" value="1"/>
</dbReference>
<dbReference type="CDD" id="cd03362">
    <property type="entry name" value="TOPRIM_TopoIA_TopoIII"/>
    <property type="match status" value="1"/>
</dbReference>